<sequence length="111" mass="12875">MWAIFSWYKKRKFGPTTEANMAVSFDQFQKLEARMSFSLPPQGRIVDIVGARDRDPLGRVLTIEYFPGRPDKFDIYFRKEKPCRKGAICDLVTGDEIPELNDPKTDYLPLL</sequence>
<name>A0A1F8GS28_9BACT</name>
<evidence type="ECO:0000313" key="1">
    <source>
        <dbReference type="EMBL" id="OGN27800.1"/>
    </source>
</evidence>
<dbReference type="Proteomes" id="UP000179047">
    <property type="component" value="Unassembled WGS sequence"/>
</dbReference>
<gene>
    <name evidence="1" type="ORF">A3A33_00495</name>
</gene>
<comment type="caution">
    <text evidence="1">The sequence shown here is derived from an EMBL/GenBank/DDBJ whole genome shotgun (WGS) entry which is preliminary data.</text>
</comment>
<dbReference type="EMBL" id="MGKP01000027">
    <property type="protein sequence ID" value="OGN27800.1"/>
    <property type="molecule type" value="Genomic_DNA"/>
</dbReference>
<proteinExistence type="predicted"/>
<evidence type="ECO:0000313" key="2">
    <source>
        <dbReference type="Proteomes" id="UP000179047"/>
    </source>
</evidence>
<dbReference type="STRING" id="1802701.A3A33_00495"/>
<dbReference type="AlphaFoldDB" id="A0A1F8GS28"/>
<organism evidence="1 2">
    <name type="scientific">Candidatus Yanofskybacteria bacterium RIFCSPLOWO2_01_FULL_49_25</name>
    <dbReference type="NCBI Taxonomy" id="1802701"/>
    <lineage>
        <taxon>Bacteria</taxon>
        <taxon>Candidatus Yanofskyibacteriota</taxon>
    </lineage>
</organism>
<accession>A0A1F8GS28</accession>
<reference evidence="1 2" key="1">
    <citation type="journal article" date="2016" name="Nat. Commun.">
        <title>Thousands of microbial genomes shed light on interconnected biogeochemical processes in an aquifer system.</title>
        <authorList>
            <person name="Anantharaman K."/>
            <person name="Brown C.T."/>
            <person name="Hug L.A."/>
            <person name="Sharon I."/>
            <person name="Castelle C.J."/>
            <person name="Probst A.J."/>
            <person name="Thomas B.C."/>
            <person name="Singh A."/>
            <person name="Wilkins M.J."/>
            <person name="Karaoz U."/>
            <person name="Brodie E.L."/>
            <person name="Williams K.H."/>
            <person name="Hubbard S.S."/>
            <person name="Banfield J.F."/>
        </authorList>
    </citation>
    <scope>NUCLEOTIDE SEQUENCE [LARGE SCALE GENOMIC DNA]</scope>
</reference>
<protein>
    <submittedName>
        <fullName evidence="1">Uncharacterized protein</fullName>
    </submittedName>
</protein>